<sequence length="73" mass="8225">MPLKLHSATVSLYIWKTFKKDDTKKDHPIKDGQKKSLLRTVGASLARPQRQYPKPTHRAGCTRPVDQAIVGTI</sequence>
<dbReference type="EMBL" id="WJBC01000018">
    <property type="protein sequence ID" value="MBC3805038.1"/>
    <property type="molecule type" value="Genomic_DNA"/>
</dbReference>
<dbReference type="RefSeq" id="WP_186842925.1">
    <property type="nucleotide sequence ID" value="NZ_WJBC01000018.1"/>
</dbReference>
<proteinExistence type="predicted"/>
<dbReference type="Proteomes" id="UP000603234">
    <property type="component" value="Unassembled WGS sequence"/>
</dbReference>
<organism evidence="1 2">
    <name type="scientific">Acetobacterium fimetarium</name>
    <dbReference type="NCBI Taxonomy" id="52691"/>
    <lineage>
        <taxon>Bacteria</taxon>
        <taxon>Bacillati</taxon>
        <taxon>Bacillota</taxon>
        <taxon>Clostridia</taxon>
        <taxon>Eubacteriales</taxon>
        <taxon>Eubacteriaceae</taxon>
        <taxon>Acetobacterium</taxon>
    </lineage>
</organism>
<protein>
    <recommendedName>
        <fullName evidence="3">Transposase</fullName>
    </recommendedName>
</protein>
<reference evidence="1 2" key="1">
    <citation type="journal article" date="2020" name="mSystems">
        <title>Defining Genomic and Predicted Metabolic Features of the Acetobacterium Genus.</title>
        <authorList>
            <person name="Ross D.E."/>
            <person name="Marshall C.W."/>
            <person name="Gulliver D."/>
            <person name="May H.D."/>
            <person name="Norman R.S."/>
        </authorList>
    </citation>
    <scope>NUCLEOTIDE SEQUENCE [LARGE SCALE GENOMIC DNA]</scope>
    <source>
        <strain evidence="1 2">DSM 8238</strain>
    </source>
</reference>
<accession>A0ABR6WWP7</accession>
<evidence type="ECO:0000313" key="2">
    <source>
        <dbReference type="Proteomes" id="UP000603234"/>
    </source>
</evidence>
<name>A0ABR6WWP7_9FIRM</name>
<comment type="caution">
    <text evidence="1">The sequence shown here is derived from an EMBL/GenBank/DDBJ whole genome shotgun (WGS) entry which is preliminary data.</text>
</comment>
<evidence type="ECO:0000313" key="1">
    <source>
        <dbReference type="EMBL" id="MBC3805038.1"/>
    </source>
</evidence>
<gene>
    <name evidence="1" type="ORF">GH808_11405</name>
</gene>
<keyword evidence="2" id="KW-1185">Reference proteome</keyword>
<evidence type="ECO:0008006" key="3">
    <source>
        <dbReference type="Google" id="ProtNLM"/>
    </source>
</evidence>